<dbReference type="SMART" id="SM00530">
    <property type="entry name" value="HTH_XRE"/>
    <property type="match status" value="1"/>
</dbReference>
<feature type="domain" description="HTH cro/C1-type" evidence="2">
    <location>
        <begin position="43"/>
        <end position="102"/>
    </location>
</feature>
<evidence type="ECO:0000256" key="1">
    <source>
        <dbReference type="ARBA" id="ARBA00023125"/>
    </source>
</evidence>
<keyword evidence="4" id="KW-1185">Reference proteome</keyword>
<reference evidence="3 4" key="1">
    <citation type="submission" date="2023-03" db="EMBL/GenBank/DDBJ databases">
        <title>Genome sequencing of Aquirufa.</title>
        <authorList>
            <person name="Pitt A."/>
            <person name="Hahn M.W."/>
        </authorList>
    </citation>
    <scope>NUCLEOTIDE SEQUENCE [LARGE SCALE GENOMIC DNA]</scope>
    <source>
        <strain evidence="3 4">WAEICH-18A</strain>
    </source>
</reference>
<dbReference type="EMBL" id="JARJOW010000004">
    <property type="protein sequence ID" value="MDF5690423.1"/>
    <property type="molecule type" value="Genomic_DNA"/>
</dbReference>
<protein>
    <submittedName>
        <fullName evidence="3">Helix-turn-helix transcriptional regulator</fullName>
    </submittedName>
</protein>
<dbReference type="Proteomes" id="UP001321344">
    <property type="component" value="Unassembled WGS sequence"/>
</dbReference>
<evidence type="ECO:0000259" key="2">
    <source>
        <dbReference type="PROSITE" id="PS50943"/>
    </source>
</evidence>
<proteinExistence type="predicted"/>
<evidence type="ECO:0000313" key="4">
    <source>
        <dbReference type="Proteomes" id="UP001321344"/>
    </source>
</evidence>
<dbReference type="Gene3D" id="1.10.260.40">
    <property type="entry name" value="lambda repressor-like DNA-binding domains"/>
    <property type="match status" value="1"/>
</dbReference>
<dbReference type="Pfam" id="PF01381">
    <property type="entry name" value="HTH_3"/>
    <property type="match status" value="1"/>
</dbReference>
<evidence type="ECO:0000313" key="3">
    <source>
        <dbReference type="EMBL" id="MDF5690423.1"/>
    </source>
</evidence>
<dbReference type="PANTHER" id="PTHR46797">
    <property type="entry name" value="HTH-TYPE TRANSCRIPTIONAL REGULATOR"/>
    <property type="match status" value="1"/>
</dbReference>
<dbReference type="InterPro" id="IPR050807">
    <property type="entry name" value="TransReg_Diox_bact_type"/>
</dbReference>
<dbReference type="InterPro" id="IPR001387">
    <property type="entry name" value="Cro/C1-type_HTH"/>
</dbReference>
<dbReference type="InterPro" id="IPR010982">
    <property type="entry name" value="Lambda_DNA-bd_dom_sf"/>
</dbReference>
<gene>
    <name evidence="3" type="ORF">PQG43_06070</name>
</gene>
<dbReference type="PANTHER" id="PTHR46797:SF1">
    <property type="entry name" value="METHYLPHOSPHONATE SYNTHASE"/>
    <property type="match status" value="1"/>
</dbReference>
<accession>A0ABT6BJC2</accession>
<dbReference type="CDD" id="cd00093">
    <property type="entry name" value="HTH_XRE"/>
    <property type="match status" value="1"/>
</dbReference>
<keyword evidence="1" id="KW-0238">DNA-binding</keyword>
<sequence>MKKEHKHLTSFKSHLDQQYGQRGTIIREEYEEGFEAFKLGAMLQELRKEQGLTQEQLALKCGTTKTYISRIENNASDIRLSTLMRIIHEGLGGHLKFKVDILLK</sequence>
<organism evidence="3 4">
    <name type="scientific">Aquirufa aurantiipilula</name>
    <dbReference type="NCBI Taxonomy" id="2696561"/>
    <lineage>
        <taxon>Bacteria</taxon>
        <taxon>Pseudomonadati</taxon>
        <taxon>Bacteroidota</taxon>
        <taxon>Cytophagia</taxon>
        <taxon>Cytophagales</taxon>
        <taxon>Flectobacillaceae</taxon>
        <taxon>Aquirufa</taxon>
    </lineage>
</organism>
<name>A0ABT6BJC2_9BACT</name>
<dbReference type="PROSITE" id="PS50943">
    <property type="entry name" value="HTH_CROC1"/>
    <property type="match status" value="1"/>
</dbReference>
<comment type="caution">
    <text evidence="3">The sequence shown here is derived from an EMBL/GenBank/DDBJ whole genome shotgun (WGS) entry which is preliminary data.</text>
</comment>
<dbReference type="RefSeq" id="WP_223142798.1">
    <property type="nucleotide sequence ID" value="NZ_CBCSDE010000003.1"/>
</dbReference>
<dbReference type="SUPFAM" id="SSF47413">
    <property type="entry name" value="lambda repressor-like DNA-binding domains"/>
    <property type="match status" value="1"/>
</dbReference>